<comment type="caution">
    <text evidence="1">The sequence shown here is derived from an EMBL/GenBank/DDBJ whole genome shotgun (WGS) entry which is preliminary data.</text>
</comment>
<protein>
    <submittedName>
        <fullName evidence="1">Uncharacterized protein</fullName>
    </submittedName>
</protein>
<dbReference type="AlphaFoldDB" id="A0A3S5B5C8"/>
<dbReference type="EMBL" id="CAAALY010253550">
    <property type="protein sequence ID" value="VEL36917.1"/>
    <property type="molecule type" value="Genomic_DNA"/>
</dbReference>
<gene>
    <name evidence="1" type="ORF">PXEA_LOCUS30357</name>
</gene>
<reference evidence="1" key="1">
    <citation type="submission" date="2018-11" db="EMBL/GenBank/DDBJ databases">
        <authorList>
            <consortium name="Pathogen Informatics"/>
        </authorList>
    </citation>
    <scope>NUCLEOTIDE SEQUENCE</scope>
</reference>
<proteinExistence type="predicted"/>
<evidence type="ECO:0000313" key="2">
    <source>
        <dbReference type="Proteomes" id="UP000784294"/>
    </source>
</evidence>
<evidence type="ECO:0000313" key="1">
    <source>
        <dbReference type="EMBL" id="VEL36917.1"/>
    </source>
</evidence>
<keyword evidence="2" id="KW-1185">Reference proteome</keyword>
<name>A0A3S5B5C8_9PLAT</name>
<organism evidence="1 2">
    <name type="scientific">Protopolystoma xenopodis</name>
    <dbReference type="NCBI Taxonomy" id="117903"/>
    <lineage>
        <taxon>Eukaryota</taxon>
        <taxon>Metazoa</taxon>
        <taxon>Spiralia</taxon>
        <taxon>Lophotrochozoa</taxon>
        <taxon>Platyhelminthes</taxon>
        <taxon>Monogenea</taxon>
        <taxon>Polyopisthocotylea</taxon>
        <taxon>Polystomatidea</taxon>
        <taxon>Polystomatidae</taxon>
        <taxon>Protopolystoma</taxon>
    </lineage>
</organism>
<sequence length="102" mass="12333">MLVEARKQWILETKIHETEAIRASVEEAKLAFKTSAEEELALARRKFSEEFEKCRLDTENRVRRELLLSRPLMIEKAISTDQAAKVYFYYRRLHFWLNYCYL</sequence>
<dbReference type="Proteomes" id="UP000784294">
    <property type="component" value="Unassembled WGS sequence"/>
</dbReference>
<accession>A0A3S5B5C8</accession>